<dbReference type="Gene3D" id="3.30.530.20">
    <property type="match status" value="1"/>
</dbReference>
<evidence type="ECO:0000259" key="2">
    <source>
        <dbReference type="Pfam" id="PF08327"/>
    </source>
</evidence>
<comment type="similarity">
    <text evidence="1">Belongs to the AHA1 family.</text>
</comment>
<dbReference type="SUPFAM" id="SSF55961">
    <property type="entry name" value="Bet v1-like"/>
    <property type="match status" value="1"/>
</dbReference>
<dbReference type="Proteomes" id="UP000632774">
    <property type="component" value="Unassembled WGS sequence"/>
</dbReference>
<dbReference type="Pfam" id="PF08327">
    <property type="entry name" value="AHSA1"/>
    <property type="match status" value="1"/>
</dbReference>
<name>A0ABR9XER4_9SPHI</name>
<dbReference type="RefSeq" id="WP_194105254.1">
    <property type="nucleotide sequence ID" value="NZ_JADFFM010000001.1"/>
</dbReference>
<proteinExistence type="inferred from homology"/>
<sequence length="150" mass="17030">MAQKIKHQLFFAHPPKAVWEYLTNADLIQLWLMKNNFKPIVGHKFQFTAGCSADIDFSGVIDCTVTEVKPYERLAYTWQCYSINGGVNVDSVVNWTLIPKEGGTELLLEHNGFKIMENLPLFNSMQEGWLKHMTKIGTNLNAETHANTNA</sequence>
<dbReference type="InterPro" id="IPR013538">
    <property type="entry name" value="ASHA1/2-like_C"/>
</dbReference>
<gene>
    <name evidence="3" type="ORF">IRJ18_05825</name>
</gene>
<feature type="domain" description="Activator of Hsp90 ATPase homologue 1/2-like C-terminal" evidence="2">
    <location>
        <begin position="13"/>
        <end position="137"/>
    </location>
</feature>
<reference evidence="3 4" key="1">
    <citation type="submission" date="2020-10" db="EMBL/GenBank/DDBJ databases">
        <title>Mucilaginibacter mali sp. nov., isolated from rhizosphere soil of apple orchard.</title>
        <authorList>
            <person name="Lee J.-S."/>
            <person name="Kim H.S."/>
            <person name="Kim J.-S."/>
        </authorList>
    </citation>
    <scope>NUCLEOTIDE SEQUENCE [LARGE SCALE GENOMIC DNA]</scope>
    <source>
        <strain evidence="3 4">KCTC 23157</strain>
    </source>
</reference>
<keyword evidence="4" id="KW-1185">Reference proteome</keyword>
<protein>
    <submittedName>
        <fullName evidence="3">SRPBCC domain-containing protein</fullName>
    </submittedName>
</protein>
<evidence type="ECO:0000313" key="4">
    <source>
        <dbReference type="Proteomes" id="UP000632774"/>
    </source>
</evidence>
<evidence type="ECO:0000313" key="3">
    <source>
        <dbReference type="EMBL" id="MBE9665871.1"/>
    </source>
</evidence>
<accession>A0ABR9XER4</accession>
<comment type="caution">
    <text evidence="3">The sequence shown here is derived from an EMBL/GenBank/DDBJ whole genome shotgun (WGS) entry which is preliminary data.</text>
</comment>
<organism evidence="3 4">
    <name type="scientific">Mucilaginibacter boryungensis</name>
    <dbReference type="NCBI Taxonomy" id="768480"/>
    <lineage>
        <taxon>Bacteria</taxon>
        <taxon>Pseudomonadati</taxon>
        <taxon>Bacteroidota</taxon>
        <taxon>Sphingobacteriia</taxon>
        <taxon>Sphingobacteriales</taxon>
        <taxon>Sphingobacteriaceae</taxon>
        <taxon>Mucilaginibacter</taxon>
    </lineage>
</organism>
<evidence type="ECO:0000256" key="1">
    <source>
        <dbReference type="ARBA" id="ARBA00006817"/>
    </source>
</evidence>
<dbReference type="CDD" id="cd07814">
    <property type="entry name" value="SRPBCC_CalC_Aha1-like"/>
    <property type="match status" value="1"/>
</dbReference>
<dbReference type="EMBL" id="JADFFM010000001">
    <property type="protein sequence ID" value="MBE9665871.1"/>
    <property type="molecule type" value="Genomic_DNA"/>
</dbReference>
<dbReference type="InterPro" id="IPR023393">
    <property type="entry name" value="START-like_dom_sf"/>
</dbReference>